<protein>
    <submittedName>
        <fullName evidence="1">Uncharacterized protein</fullName>
    </submittedName>
</protein>
<evidence type="ECO:0000313" key="2">
    <source>
        <dbReference type="Proteomes" id="UP001501666"/>
    </source>
</evidence>
<comment type="caution">
    <text evidence="1">The sequence shown here is derived from an EMBL/GenBank/DDBJ whole genome shotgun (WGS) entry which is preliminary data.</text>
</comment>
<dbReference type="Proteomes" id="UP001501666">
    <property type="component" value="Unassembled WGS sequence"/>
</dbReference>
<organism evidence="1 2">
    <name type="scientific">Nonomuraea recticatena</name>
    <dbReference type="NCBI Taxonomy" id="46178"/>
    <lineage>
        <taxon>Bacteria</taxon>
        <taxon>Bacillati</taxon>
        <taxon>Actinomycetota</taxon>
        <taxon>Actinomycetes</taxon>
        <taxon>Streptosporangiales</taxon>
        <taxon>Streptosporangiaceae</taxon>
        <taxon>Nonomuraea</taxon>
    </lineage>
</organism>
<evidence type="ECO:0000313" key="1">
    <source>
        <dbReference type="EMBL" id="GAA2695658.1"/>
    </source>
</evidence>
<name>A0ABN3T757_9ACTN</name>
<dbReference type="EMBL" id="BAAATE010000041">
    <property type="protein sequence ID" value="GAA2695658.1"/>
    <property type="molecule type" value="Genomic_DNA"/>
</dbReference>
<keyword evidence="2" id="KW-1185">Reference proteome</keyword>
<proteinExistence type="predicted"/>
<gene>
    <name evidence="1" type="ORF">GCM10010412_088690</name>
</gene>
<reference evidence="1 2" key="1">
    <citation type="journal article" date="2019" name="Int. J. Syst. Evol. Microbiol.">
        <title>The Global Catalogue of Microorganisms (GCM) 10K type strain sequencing project: providing services to taxonomists for standard genome sequencing and annotation.</title>
        <authorList>
            <consortium name="The Broad Institute Genomics Platform"/>
            <consortium name="The Broad Institute Genome Sequencing Center for Infectious Disease"/>
            <person name="Wu L."/>
            <person name="Ma J."/>
        </authorList>
    </citation>
    <scope>NUCLEOTIDE SEQUENCE [LARGE SCALE GENOMIC DNA]</scope>
    <source>
        <strain evidence="1 2">JCM 6835</strain>
    </source>
</reference>
<dbReference type="RefSeq" id="WP_346155459.1">
    <property type="nucleotide sequence ID" value="NZ_BAAATE010000041.1"/>
</dbReference>
<sequence length="103" mass="10497">MISPNQESQPLIVTGELAEQVAEIANAGITAEPLPIASADGAIAYVISAELAQILSQTLRDQVLQMAGDEAIPVSLAELEQLAGIPLSGRSGDGSMVGQGRDG</sequence>
<accession>A0ABN3T757</accession>